<evidence type="ECO:0000256" key="1">
    <source>
        <dbReference type="SAM" id="MobiDB-lite"/>
    </source>
</evidence>
<dbReference type="SUPFAM" id="SSF81383">
    <property type="entry name" value="F-box domain"/>
    <property type="match status" value="1"/>
</dbReference>
<dbReference type="RefSeq" id="XP_044659355.1">
    <property type="nucleotide sequence ID" value="XM_044803420.1"/>
</dbReference>
<proteinExistence type="predicted"/>
<dbReference type="OrthoDB" id="1259151at2759"/>
<sequence>MTHILARAHTPSTHLILNRDMDHSKTKQPTTFGDLPPELWDHITNYLPSARSIATLGRSCKSLHAFVEKDAWKSFAKTRFPTLCPQDISSPKDVARTLTSVSRAWDRRAFVATHVEPRLNITTFPGRKKAGKWKRPRGQTIGFTPQVDVYEDIQATWRDRTEVFAFSAGAEVCIRHTTRSAGQDDVRWTTYRPLSAREGRDDITAMHLLRPDASIGDERHHVLTGTANGDLQLLGIPIDDPYDQDVRTTYFTTQGLPVRSSSLLQEPFLPSLLAANLGDSRIALYTVDPERSKIGSSSQFDLKPALRADGNPSASHRAWSTNFLSRKLLAVGAGPSDEPIHIYSITESGLHRDDVRNISLQNEFEELDRGTIPNGVPKKSTSNVYTMVPLPAGMGSSGNGEVFLSGAYDGIVRLHDLRSDRQVEQAYIDPADDSAIYTILPRGQERLLAGTSRHNLLKVFDMRLGAKCYSYLDVEGQNPSSTGVNAAADDYNIFLRASNPAFIARGSSWNRNRVLESSVYSLASPSMHSPYVFAGVENAIMSLAFTEMLDPQPDPTFFNPHSSKQESNGEFPHEVENKDILNLAMYDQDANMKLYVQRNFWETNRIKGPGSGEASQRKPLDQRWRGADDAWP</sequence>
<dbReference type="InterPro" id="IPR036322">
    <property type="entry name" value="WD40_repeat_dom_sf"/>
</dbReference>
<feature type="domain" description="F-box" evidence="2">
    <location>
        <begin position="29"/>
        <end position="75"/>
    </location>
</feature>
<accession>A0A9P3FEX0</accession>
<dbReference type="Gene3D" id="2.130.10.10">
    <property type="entry name" value="YVTN repeat-like/Quinoprotein amine dehydrogenase"/>
    <property type="match status" value="1"/>
</dbReference>
<organism evidence="3 4">
    <name type="scientific">Cercospora kikuchii</name>
    <dbReference type="NCBI Taxonomy" id="84275"/>
    <lineage>
        <taxon>Eukaryota</taxon>
        <taxon>Fungi</taxon>
        <taxon>Dikarya</taxon>
        <taxon>Ascomycota</taxon>
        <taxon>Pezizomycotina</taxon>
        <taxon>Dothideomycetes</taxon>
        <taxon>Dothideomycetidae</taxon>
        <taxon>Mycosphaerellales</taxon>
        <taxon>Mycosphaerellaceae</taxon>
        <taxon>Cercospora</taxon>
    </lineage>
</organism>
<dbReference type="PROSITE" id="PS50181">
    <property type="entry name" value="FBOX"/>
    <property type="match status" value="1"/>
</dbReference>
<keyword evidence="4" id="KW-1185">Reference proteome</keyword>
<dbReference type="InterPro" id="IPR001810">
    <property type="entry name" value="F-box_dom"/>
</dbReference>
<dbReference type="EMBL" id="BOLY01000005">
    <property type="protein sequence ID" value="GIZ44868.1"/>
    <property type="molecule type" value="Genomic_DNA"/>
</dbReference>
<evidence type="ECO:0000259" key="2">
    <source>
        <dbReference type="PROSITE" id="PS50181"/>
    </source>
</evidence>
<dbReference type="Proteomes" id="UP000825890">
    <property type="component" value="Unassembled WGS sequence"/>
</dbReference>
<dbReference type="GeneID" id="68293629"/>
<dbReference type="Pfam" id="PF12937">
    <property type="entry name" value="F-box-like"/>
    <property type="match status" value="1"/>
</dbReference>
<protein>
    <recommendedName>
        <fullName evidence="2">F-box domain-containing protein</fullName>
    </recommendedName>
</protein>
<feature type="region of interest" description="Disordered" evidence="1">
    <location>
        <begin position="605"/>
        <end position="632"/>
    </location>
</feature>
<dbReference type="InterPro" id="IPR015943">
    <property type="entry name" value="WD40/YVTN_repeat-like_dom_sf"/>
</dbReference>
<dbReference type="AlphaFoldDB" id="A0A9P3FEX0"/>
<dbReference type="CDD" id="cd09917">
    <property type="entry name" value="F-box_SF"/>
    <property type="match status" value="1"/>
</dbReference>
<dbReference type="SUPFAM" id="SSF50978">
    <property type="entry name" value="WD40 repeat-like"/>
    <property type="match status" value="1"/>
</dbReference>
<feature type="compositionally biased region" description="Basic and acidic residues" evidence="1">
    <location>
        <begin position="615"/>
        <end position="632"/>
    </location>
</feature>
<dbReference type="InterPro" id="IPR036047">
    <property type="entry name" value="F-box-like_dom_sf"/>
</dbReference>
<gene>
    <name evidence="3" type="ORF">CKM354_000805400</name>
</gene>
<reference evidence="3 4" key="1">
    <citation type="submission" date="2021-01" db="EMBL/GenBank/DDBJ databases">
        <title>Cercospora kikuchii MAFF 305040 whole genome shotgun sequence.</title>
        <authorList>
            <person name="Kashiwa T."/>
            <person name="Suzuki T."/>
        </authorList>
    </citation>
    <scope>NUCLEOTIDE SEQUENCE [LARGE SCALE GENOMIC DNA]</scope>
    <source>
        <strain evidence="3 4">MAFF 305040</strain>
    </source>
</reference>
<evidence type="ECO:0000313" key="3">
    <source>
        <dbReference type="EMBL" id="GIZ44868.1"/>
    </source>
</evidence>
<name>A0A9P3FEX0_9PEZI</name>
<evidence type="ECO:0000313" key="4">
    <source>
        <dbReference type="Proteomes" id="UP000825890"/>
    </source>
</evidence>
<comment type="caution">
    <text evidence="3">The sequence shown here is derived from an EMBL/GenBank/DDBJ whole genome shotgun (WGS) entry which is preliminary data.</text>
</comment>